<dbReference type="PROSITE" id="PS51885">
    <property type="entry name" value="NEPRILYSIN"/>
    <property type="match status" value="1"/>
</dbReference>
<dbReference type="GO" id="GO:0005886">
    <property type="term" value="C:plasma membrane"/>
    <property type="evidence" value="ECO:0007669"/>
    <property type="project" value="TreeGrafter"/>
</dbReference>
<dbReference type="InterPro" id="IPR042089">
    <property type="entry name" value="Peptidase_M13_dom_2"/>
</dbReference>
<evidence type="ECO:0000259" key="2">
    <source>
        <dbReference type="Pfam" id="PF05649"/>
    </source>
</evidence>
<dbReference type="EMBL" id="JARKHS020017332">
    <property type="protein sequence ID" value="KAK8773095.1"/>
    <property type="molecule type" value="Genomic_DNA"/>
</dbReference>
<evidence type="ECO:0000313" key="4">
    <source>
        <dbReference type="Proteomes" id="UP001321473"/>
    </source>
</evidence>
<dbReference type="Pfam" id="PF05649">
    <property type="entry name" value="Peptidase_M13_N"/>
    <property type="match status" value="1"/>
</dbReference>
<accession>A0AAQ4EE96</accession>
<dbReference type="InterPro" id="IPR000718">
    <property type="entry name" value="Peptidase_M13"/>
</dbReference>
<dbReference type="PANTHER" id="PTHR11733:SF241">
    <property type="entry name" value="GH26575P-RELATED"/>
    <property type="match status" value="1"/>
</dbReference>
<dbReference type="Gene3D" id="3.40.390.10">
    <property type="entry name" value="Collagenase (Catalytic Domain)"/>
    <property type="match status" value="1"/>
</dbReference>
<proteinExistence type="inferred from homology"/>
<reference evidence="3 4" key="1">
    <citation type="journal article" date="2023" name="Arcadia Sci">
        <title>De novo assembly of a long-read Amblyomma americanum tick genome.</title>
        <authorList>
            <person name="Chou S."/>
            <person name="Poskanzer K.E."/>
            <person name="Rollins M."/>
            <person name="Thuy-Boun P.S."/>
        </authorList>
    </citation>
    <scope>NUCLEOTIDE SEQUENCE [LARGE SCALE GENOMIC DNA]</scope>
    <source>
        <strain evidence="3">F_SG_1</strain>
        <tissue evidence="3">Salivary glands</tissue>
    </source>
</reference>
<keyword evidence="4" id="KW-1185">Reference proteome</keyword>
<dbReference type="GO" id="GO:0016485">
    <property type="term" value="P:protein processing"/>
    <property type="evidence" value="ECO:0007669"/>
    <property type="project" value="TreeGrafter"/>
</dbReference>
<dbReference type="AlphaFoldDB" id="A0AAQ4EE96"/>
<dbReference type="Proteomes" id="UP001321473">
    <property type="component" value="Unassembled WGS sequence"/>
</dbReference>
<dbReference type="Gene3D" id="1.10.1380.10">
    <property type="entry name" value="Neutral endopeptidase , domain2"/>
    <property type="match status" value="1"/>
</dbReference>
<gene>
    <name evidence="3" type="ORF">V5799_012340</name>
</gene>
<dbReference type="GO" id="GO:0004222">
    <property type="term" value="F:metalloendopeptidase activity"/>
    <property type="evidence" value="ECO:0007669"/>
    <property type="project" value="InterPro"/>
</dbReference>
<dbReference type="PANTHER" id="PTHR11733">
    <property type="entry name" value="ZINC METALLOPROTEASE FAMILY M13 NEPRILYSIN-RELATED"/>
    <property type="match status" value="1"/>
</dbReference>
<evidence type="ECO:0000313" key="3">
    <source>
        <dbReference type="EMBL" id="KAK8773095.1"/>
    </source>
</evidence>
<name>A0AAQ4EE96_AMBAM</name>
<organism evidence="3 4">
    <name type="scientific">Amblyomma americanum</name>
    <name type="common">Lone star tick</name>
    <dbReference type="NCBI Taxonomy" id="6943"/>
    <lineage>
        <taxon>Eukaryota</taxon>
        <taxon>Metazoa</taxon>
        <taxon>Ecdysozoa</taxon>
        <taxon>Arthropoda</taxon>
        <taxon>Chelicerata</taxon>
        <taxon>Arachnida</taxon>
        <taxon>Acari</taxon>
        <taxon>Parasitiformes</taxon>
        <taxon>Ixodida</taxon>
        <taxon>Ixodoidea</taxon>
        <taxon>Ixodidae</taxon>
        <taxon>Amblyomminae</taxon>
        <taxon>Amblyomma</taxon>
    </lineage>
</organism>
<evidence type="ECO:0000256" key="1">
    <source>
        <dbReference type="ARBA" id="ARBA00007357"/>
    </source>
</evidence>
<dbReference type="SUPFAM" id="SSF55486">
    <property type="entry name" value="Metalloproteases ('zincins'), catalytic domain"/>
    <property type="match status" value="1"/>
</dbReference>
<dbReference type="InterPro" id="IPR008753">
    <property type="entry name" value="Peptidase_M13_N"/>
</dbReference>
<feature type="domain" description="Peptidase M13 N-terminal" evidence="2">
    <location>
        <begin position="7"/>
        <end position="346"/>
    </location>
</feature>
<sequence length="581" mass="64831">MLSTNTTSSAASKAFGALTRCLNRSNENYSATLATFMRERGLTWPISRQVRFFDVLDVLLDLSVNWKVSPWFDVRLRYLHSRSDVDRVVIVFGEPGHVTLLRMEQIAALDKSAYASAVRAIVRLLSSSDNGSKVAEKTSEGSSEIELLRHDETALRETIVSALGENEVDDSLLTLKESGSVLQNVSFEEWKALLDKHLGPKAGGFAISPDTTVLLLCKSLFARLSAVMSTIPVGRLLDALGWTFAYSYAWIGNPLLDGLPPTEVRGPEGDDIVGPFTRVLCFAAVLESFGIAPAAPFFVRKFPATERDKVAVVLNATALTLVAAIETSRSISNVTKAKARAKILSHTRQTLWPAQPFLSLDALDSLYARFPSADAKNFYTSWLESRKAQRAALSERSYGTLMTAKLRWYAEKIRYVYSLNRIALGLAAVFPPSYHLQGSAVMTYASLGFQFARKLISTIDLRGRFLDYDGNSTGKEWWERKRKCRLDKARTLKRRRAITDLLALDVALATMEKVSASDQSQLRLKLLEKQTPEQTFYVSYCNRFCGKHNARDMCDLAMNGSQFKVAFDCPWRVVNRGCLLF</sequence>
<protein>
    <recommendedName>
        <fullName evidence="2">Peptidase M13 N-terminal domain-containing protein</fullName>
    </recommendedName>
</protein>
<dbReference type="InterPro" id="IPR024079">
    <property type="entry name" value="MetalloPept_cat_dom_sf"/>
</dbReference>
<comment type="similarity">
    <text evidence="1">Belongs to the peptidase M13 family.</text>
</comment>
<comment type="caution">
    <text evidence="3">The sequence shown here is derived from an EMBL/GenBank/DDBJ whole genome shotgun (WGS) entry which is preliminary data.</text>
</comment>